<protein>
    <submittedName>
        <fullName evidence="8">MFS transporter</fullName>
    </submittedName>
</protein>
<dbReference type="Pfam" id="PF07690">
    <property type="entry name" value="MFS_1"/>
    <property type="match status" value="1"/>
</dbReference>
<dbReference type="PANTHER" id="PTHR43124:SF3">
    <property type="entry name" value="CHLORAMPHENICOL EFFLUX PUMP RV0191"/>
    <property type="match status" value="1"/>
</dbReference>
<feature type="transmembrane region" description="Helical" evidence="6">
    <location>
        <begin position="401"/>
        <end position="420"/>
    </location>
</feature>
<feature type="transmembrane region" description="Helical" evidence="6">
    <location>
        <begin position="311"/>
        <end position="329"/>
    </location>
</feature>
<dbReference type="InterPro" id="IPR036259">
    <property type="entry name" value="MFS_trans_sf"/>
</dbReference>
<keyword evidence="2" id="KW-1003">Cell membrane</keyword>
<accession>A0A0K1PJF2</accession>
<organism evidence="8 9">
    <name type="scientific">Labilithrix luteola</name>
    <dbReference type="NCBI Taxonomy" id="1391654"/>
    <lineage>
        <taxon>Bacteria</taxon>
        <taxon>Pseudomonadati</taxon>
        <taxon>Myxococcota</taxon>
        <taxon>Polyangia</taxon>
        <taxon>Polyangiales</taxon>
        <taxon>Labilitrichaceae</taxon>
        <taxon>Labilithrix</taxon>
    </lineage>
</organism>
<evidence type="ECO:0000313" key="8">
    <source>
        <dbReference type="EMBL" id="AKU93652.1"/>
    </source>
</evidence>
<feature type="domain" description="Major facilitator superfamily (MFS) profile" evidence="7">
    <location>
        <begin position="49"/>
        <end position="422"/>
    </location>
</feature>
<dbReference type="InterPro" id="IPR020846">
    <property type="entry name" value="MFS_dom"/>
</dbReference>
<reference evidence="8 9" key="1">
    <citation type="submission" date="2015-08" db="EMBL/GenBank/DDBJ databases">
        <authorList>
            <person name="Babu N.S."/>
            <person name="Beckwith C.J."/>
            <person name="Beseler K.G."/>
            <person name="Brison A."/>
            <person name="Carone J.V."/>
            <person name="Caskin T.P."/>
            <person name="Diamond M."/>
            <person name="Durham M.E."/>
            <person name="Foxe J.M."/>
            <person name="Go M."/>
            <person name="Henderson B.A."/>
            <person name="Jones I.B."/>
            <person name="McGettigan J.A."/>
            <person name="Micheletti S.J."/>
            <person name="Nasrallah M.E."/>
            <person name="Ortiz D."/>
            <person name="Piller C.R."/>
            <person name="Privatt S.R."/>
            <person name="Schneider S.L."/>
            <person name="Sharp S."/>
            <person name="Smith T.C."/>
            <person name="Stanton J.D."/>
            <person name="Ullery H.E."/>
            <person name="Wilson R.J."/>
            <person name="Serrano M.G."/>
            <person name="Buck G."/>
            <person name="Lee V."/>
            <person name="Wang Y."/>
            <person name="Carvalho R."/>
            <person name="Voegtly L."/>
            <person name="Shi R."/>
            <person name="Duckworth R."/>
            <person name="Johnson A."/>
            <person name="Loviza R."/>
            <person name="Walstead R."/>
            <person name="Shah Z."/>
            <person name="Kiflezghi M."/>
            <person name="Wade K."/>
            <person name="Ball S.L."/>
            <person name="Bradley K.W."/>
            <person name="Asai D.J."/>
            <person name="Bowman C.A."/>
            <person name="Russell D.A."/>
            <person name="Pope W.H."/>
            <person name="Jacobs-Sera D."/>
            <person name="Hendrix R.W."/>
            <person name="Hatfull G.F."/>
        </authorList>
    </citation>
    <scope>NUCLEOTIDE SEQUENCE [LARGE SCALE GENOMIC DNA]</scope>
    <source>
        <strain evidence="8 9">DSM 27648</strain>
    </source>
</reference>
<feature type="transmembrane region" description="Helical" evidence="6">
    <location>
        <begin position="204"/>
        <end position="224"/>
    </location>
</feature>
<dbReference type="PROSITE" id="PS50850">
    <property type="entry name" value="MFS"/>
    <property type="match status" value="1"/>
</dbReference>
<feature type="transmembrane region" description="Helical" evidence="6">
    <location>
        <begin position="48"/>
        <end position="69"/>
    </location>
</feature>
<gene>
    <name evidence="8" type="ORF">AKJ09_00316</name>
</gene>
<evidence type="ECO:0000256" key="4">
    <source>
        <dbReference type="ARBA" id="ARBA00022989"/>
    </source>
</evidence>
<dbReference type="GO" id="GO:0005886">
    <property type="term" value="C:plasma membrane"/>
    <property type="evidence" value="ECO:0007669"/>
    <property type="project" value="UniProtKB-SubCell"/>
</dbReference>
<dbReference type="InterPro" id="IPR011701">
    <property type="entry name" value="MFS"/>
</dbReference>
<dbReference type="Proteomes" id="UP000064967">
    <property type="component" value="Chromosome"/>
</dbReference>
<dbReference type="SUPFAM" id="SSF103473">
    <property type="entry name" value="MFS general substrate transporter"/>
    <property type="match status" value="1"/>
</dbReference>
<comment type="subcellular location">
    <subcellularLocation>
        <location evidence="1">Cell membrane</location>
        <topology evidence="1">Multi-pass membrane protein</topology>
    </subcellularLocation>
</comment>
<name>A0A0K1PJF2_9BACT</name>
<evidence type="ECO:0000256" key="1">
    <source>
        <dbReference type="ARBA" id="ARBA00004651"/>
    </source>
</evidence>
<dbReference type="InterPro" id="IPR001958">
    <property type="entry name" value="Tet-R_TetA/multi-R_MdtG-like"/>
</dbReference>
<feature type="transmembrane region" description="Helical" evidence="6">
    <location>
        <begin position="115"/>
        <end position="134"/>
    </location>
</feature>
<evidence type="ECO:0000313" key="9">
    <source>
        <dbReference type="Proteomes" id="UP000064967"/>
    </source>
</evidence>
<dbReference type="EMBL" id="CP012333">
    <property type="protein sequence ID" value="AKU93652.1"/>
    <property type="molecule type" value="Genomic_DNA"/>
</dbReference>
<keyword evidence="3 6" id="KW-0812">Transmembrane</keyword>
<proteinExistence type="predicted"/>
<dbReference type="AlphaFoldDB" id="A0A0K1PJF2"/>
<keyword evidence="9" id="KW-1185">Reference proteome</keyword>
<dbReference type="CDD" id="cd17324">
    <property type="entry name" value="MFS_NepI_like"/>
    <property type="match status" value="1"/>
</dbReference>
<dbReference type="STRING" id="1391654.AKJ09_00316"/>
<feature type="transmembrane region" description="Helical" evidence="6">
    <location>
        <begin position="140"/>
        <end position="161"/>
    </location>
</feature>
<dbReference type="PRINTS" id="PR01035">
    <property type="entry name" value="TCRTETA"/>
</dbReference>
<dbReference type="KEGG" id="llu:AKJ09_00316"/>
<feature type="transmembrane region" description="Helical" evidence="6">
    <location>
        <begin position="245"/>
        <end position="264"/>
    </location>
</feature>
<keyword evidence="4 6" id="KW-1133">Transmembrane helix</keyword>
<feature type="transmembrane region" description="Helical" evidence="6">
    <location>
        <begin position="374"/>
        <end position="395"/>
    </location>
</feature>
<evidence type="ECO:0000256" key="5">
    <source>
        <dbReference type="ARBA" id="ARBA00023136"/>
    </source>
</evidence>
<dbReference type="PATRIC" id="fig|1391654.3.peg.334"/>
<dbReference type="InterPro" id="IPR050189">
    <property type="entry name" value="MFS_Efflux_Transporters"/>
</dbReference>
<dbReference type="GO" id="GO:0022857">
    <property type="term" value="F:transmembrane transporter activity"/>
    <property type="evidence" value="ECO:0007669"/>
    <property type="project" value="InterPro"/>
</dbReference>
<evidence type="ECO:0000259" key="7">
    <source>
        <dbReference type="PROSITE" id="PS50850"/>
    </source>
</evidence>
<feature type="transmembrane region" description="Helical" evidence="6">
    <location>
        <begin position="284"/>
        <end position="304"/>
    </location>
</feature>
<keyword evidence="5 6" id="KW-0472">Membrane</keyword>
<dbReference type="Gene3D" id="1.20.1250.20">
    <property type="entry name" value="MFS general substrate transporter like domains"/>
    <property type="match status" value="1"/>
</dbReference>
<feature type="transmembrane region" description="Helical" evidence="6">
    <location>
        <begin position="89"/>
        <end position="108"/>
    </location>
</feature>
<feature type="transmembrane region" description="Helical" evidence="6">
    <location>
        <begin position="335"/>
        <end position="353"/>
    </location>
</feature>
<sequence>MELAPRARPASFVSSDFRHRAATRNARENLIVGMLDTPRANVNANVGLLQLVLALGGFAIGTVEFATMSLLPQFTRELGVSVPVGGQAITAYALGVVVGAPLLAIFGAKVPRRTLLAWLMAFYALGNLASAWSPSFASLVVFRFVSGLPHGAYFGVACVLAASLVPANRRAGAVARVMLGLTIATIIGVPFANTMGRAAGWRMAFVLVAALAALTAVLVLVIAPRSPVEAGASWRRELGALGRRQVWLTLGIGAIGQGGLFAVYTYVASTLTEATRVSESTLPFAFALFGLGMTVGLMVCGWLADRALMPAIARSLLWSMGAMSIYALAVPHAWSVLPAIFLVGCGGGLVAPIQTRLMDVAGDAQTMAAALNHSAFNVANAIGPAAGGLAIAAGWGWASTGWVGVLLALGGLGVWSLALLDQRRTAPSNSVAASASPT</sequence>
<evidence type="ECO:0000256" key="3">
    <source>
        <dbReference type="ARBA" id="ARBA00022692"/>
    </source>
</evidence>
<dbReference type="PANTHER" id="PTHR43124">
    <property type="entry name" value="PURINE EFFLUX PUMP PBUE"/>
    <property type="match status" value="1"/>
</dbReference>
<evidence type="ECO:0000256" key="2">
    <source>
        <dbReference type="ARBA" id="ARBA00022475"/>
    </source>
</evidence>
<evidence type="ECO:0000256" key="6">
    <source>
        <dbReference type="SAM" id="Phobius"/>
    </source>
</evidence>
<feature type="transmembrane region" description="Helical" evidence="6">
    <location>
        <begin position="173"/>
        <end position="192"/>
    </location>
</feature>